<reference evidence="4" key="1">
    <citation type="submission" date="2016-12" db="EMBL/GenBank/DDBJ databases">
        <authorList>
            <person name="Meng X."/>
        </authorList>
    </citation>
    <scope>NUCLEOTIDE SEQUENCE [LARGE SCALE GENOMIC DNA]</scope>
    <source>
        <strain evidence="4">DSM 19116</strain>
    </source>
</reference>
<dbReference type="Proteomes" id="UP000185628">
    <property type="component" value="Unassembled WGS sequence"/>
</dbReference>
<dbReference type="OrthoDB" id="9780677at2"/>
<comment type="caution">
    <text evidence="3">The sequence shown here is derived from an EMBL/GenBank/DDBJ whole genome shotgun (WGS) entry which is preliminary data.</text>
</comment>
<dbReference type="CDD" id="cd02035">
    <property type="entry name" value="ArsA"/>
    <property type="match status" value="1"/>
</dbReference>
<dbReference type="Pfam" id="PF02374">
    <property type="entry name" value="ArsA_ATPase"/>
    <property type="match status" value="1"/>
</dbReference>
<comment type="similarity">
    <text evidence="1">Belongs to the arsA ATPase family.</text>
</comment>
<dbReference type="GO" id="GO:0005524">
    <property type="term" value="F:ATP binding"/>
    <property type="evidence" value="ECO:0007669"/>
    <property type="project" value="InterPro"/>
</dbReference>
<dbReference type="RefSeq" id="WP_073717034.1">
    <property type="nucleotide sequence ID" value="NZ_MQVR01000057.1"/>
</dbReference>
<dbReference type="Gene3D" id="3.40.50.300">
    <property type="entry name" value="P-loop containing nucleotide triphosphate hydrolases"/>
    <property type="match status" value="1"/>
</dbReference>
<dbReference type="GO" id="GO:0016887">
    <property type="term" value="F:ATP hydrolysis activity"/>
    <property type="evidence" value="ECO:0007669"/>
    <property type="project" value="InterPro"/>
</dbReference>
<dbReference type="InterPro" id="IPR016300">
    <property type="entry name" value="ATPase_ArsA/GET3"/>
</dbReference>
<dbReference type="NCBIfam" id="TIGR00345">
    <property type="entry name" value="GET3_arsA_TRC40"/>
    <property type="match status" value="1"/>
</dbReference>
<evidence type="ECO:0000313" key="3">
    <source>
        <dbReference type="EMBL" id="OKL53506.1"/>
    </source>
</evidence>
<sequence>MPAIRDLARDHAVLFFSGKGGVGKTTLASATALARARDGGRVLVVSTDPAHNLGHLWDRAVGPSPVTLWEGAGGFLHGVELDPAEITEQHLKTVGETMRKFVSEDLQRQVDNYLAMVRQAPGMHESALMERIAKLTVNHRGEDYDLIVFDTAPTGHTERLMHLPDMMAVYTDALLNRREKSAKLAESAEALGHKKTANRNDNDIRAVLDRRRTLFTRFREILSDTSATSFILALTAERMPVLETIDFANSLKCLGISVGALAVNRRTPAGLGDRWDERRAAEAGYIEQLSQAVSAPIVEIEMLGGEPTGAAALEEIGSFL</sequence>
<feature type="domain" description="ArsA/GET3 Anion-transporting ATPase-like" evidence="2">
    <location>
        <begin position="13"/>
        <end position="320"/>
    </location>
</feature>
<dbReference type="InterPro" id="IPR027417">
    <property type="entry name" value="P-loop_NTPase"/>
</dbReference>
<dbReference type="EMBL" id="MQVR01000057">
    <property type="protein sequence ID" value="OKL53506.1"/>
    <property type="molecule type" value="Genomic_DNA"/>
</dbReference>
<gene>
    <name evidence="3" type="ORF">BSZ39_09140</name>
</gene>
<evidence type="ECO:0000313" key="4">
    <source>
        <dbReference type="Proteomes" id="UP000185628"/>
    </source>
</evidence>
<dbReference type="PANTHER" id="PTHR10803">
    <property type="entry name" value="ARSENICAL PUMP-DRIVING ATPASE ARSENITE-TRANSLOCATING ATPASE"/>
    <property type="match status" value="1"/>
</dbReference>
<protein>
    <recommendedName>
        <fullName evidence="2">ArsA/GET3 Anion-transporting ATPase-like domain-containing protein</fullName>
    </recommendedName>
</protein>
<dbReference type="SUPFAM" id="SSF52540">
    <property type="entry name" value="P-loop containing nucleoside triphosphate hydrolases"/>
    <property type="match status" value="1"/>
</dbReference>
<keyword evidence="4" id="KW-1185">Reference proteome</keyword>
<dbReference type="InterPro" id="IPR025723">
    <property type="entry name" value="ArsA/GET3_ATPase-like"/>
</dbReference>
<evidence type="ECO:0000259" key="2">
    <source>
        <dbReference type="Pfam" id="PF02374"/>
    </source>
</evidence>
<organism evidence="3 4">
    <name type="scientific">Bowdeniella nasicola</name>
    <dbReference type="NCBI Taxonomy" id="208480"/>
    <lineage>
        <taxon>Bacteria</taxon>
        <taxon>Bacillati</taxon>
        <taxon>Actinomycetota</taxon>
        <taxon>Actinomycetes</taxon>
        <taxon>Actinomycetales</taxon>
        <taxon>Actinomycetaceae</taxon>
        <taxon>Bowdeniella</taxon>
    </lineage>
</organism>
<dbReference type="PANTHER" id="PTHR10803:SF3">
    <property type="entry name" value="ATPASE GET3"/>
    <property type="match status" value="1"/>
</dbReference>
<evidence type="ECO:0000256" key="1">
    <source>
        <dbReference type="ARBA" id="ARBA00011040"/>
    </source>
</evidence>
<dbReference type="AlphaFoldDB" id="A0A1Q5Q164"/>
<proteinExistence type="inferred from homology"/>
<accession>A0A1Q5Q164</accession>
<name>A0A1Q5Q164_9ACTO</name>